<keyword evidence="2" id="KW-0812">Transmembrane</keyword>
<dbReference type="RefSeq" id="WP_345654641.1">
    <property type="nucleotide sequence ID" value="NZ_BAABKB010000021.1"/>
</dbReference>
<protein>
    <submittedName>
        <fullName evidence="4">DUF6286 domain-containing protein</fullName>
    </submittedName>
</protein>
<dbReference type="Proteomes" id="UP001501759">
    <property type="component" value="Unassembled WGS sequence"/>
</dbReference>
<keyword evidence="2" id="KW-1133">Transmembrane helix</keyword>
<accession>A0ABP9J987</accession>
<dbReference type="InterPro" id="IPR046253">
    <property type="entry name" value="DUF6286"/>
</dbReference>
<proteinExistence type="predicted"/>
<dbReference type="EMBL" id="BAABKB010000021">
    <property type="protein sequence ID" value="GAA5022384.1"/>
    <property type="molecule type" value="Genomic_DNA"/>
</dbReference>
<gene>
    <name evidence="4" type="ORF">GCM10023335_54240</name>
</gene>
<keyword evidence="2" id="KW-0472">Membrane</keyword>
<evidence type="ECO:0000313" key="5">
    <source>
        <dbReference type="Proteomes" id="UP001501759"/>
    </source>
</evidence>
<dbReference type="Pfam" id="PF19803">
    <property type="entry name" value="DUF6286"/>
    <property type="match status" value="1"/>
</dbReference>
<feature type="transmembrane region" description="Helical" evidence="2">
    <location>
        <begin position="91"/>
        <end position="112"/>
    </location>
</feature>
<feature type="transmembrane region" description="Helical" evidence="2">
    <location>
        <begin position="42"/>
        <end position="60"/>
    </location>
</feature>
<organism evidence="4 5">
    <name type="scientific">Streptomyces siamensis</name>
    <dbReference type="NCBI Taxonomy" id="1274986"/>
    <lineage>
        <taxon>Bacteria</taxon>
        <taxon>Bacillati</taxon>
        <taxon>Actinomycetota</taxon>
        <taxon>Actinomycetes</taxon>
        <taxon>Kitasatosporales</taxon>
        <taxon>Streptomycetaceae</taxon>
        <taxon>Streptomyces</taxon>
    </lineage>
</organism>
<evidence type="ECO:0000313" key="4">
    <source>
        <dbReference type="EMBL" id="GAA5022384.1"/>
    </source>
</evidence>
<feature type="region of interest" description="Disordered" evidence="1">
    <location>
        <begin position="1"/>
        <end position="36"/>
    </location>
</feature>
<feature type="compositionally biased region" description="Basic and acidic residues" evidence="1">
    <location>
        <begin position="7"/>
        <end position="19"/>
    </location>
</feature>
<keyword evidence="5" id="KW-1185">Reference proteome</keyword>
<sequence length="211" mass="22983">MTLDAHGAADTERPDRHAPEAQPLPPDDGGPGSPRLWSPRRVPAAVVAVVTLCVSGALLYDVIAVRAGQPVGAWRTRLAHELATRPVDDPWLLTGGVVAAVLGLWLLVLALTPGMRRLLPLRTPEGCAEMGAWLDRRGAELLLRDAALRVPGVSRARVRVGRHRVSARADVRFRDPETVRGELAQALHEQCRQLALAHTPRLAVRTRRPTR</sequence>
<evidence type="ECO:0000259" key="3">
    <source>
        <dbReference type="Pfam" id="PF19803"/>
    </source>
</evidence>
<reference evidence="5" key="1">
    <citation type="journal article" date="2019" name="Int. J. Syst. Evol. Microbiol.">
        <title>The Global Catalogue of Microorganisms (GCM) 10K type strain sequencing project: providing services to taxonomists for standard genome sequencing and annotation.</title>
        <authorList>
            <consortium name="The Broad Institute Genomics Platform"/>
            <consortium name="The Broad Institute Genome Sequencing Center for Infectious Disease"/>
            <person name="Wu L."/>
            <person name="Ma J."/>
        </authorList>
    </citation>
    <scope>NUCLEOTIDE SEQUENCE [LARGE SCALE GENOMIC DNA]</scope>
    <source>
        <strain evidence="5">JCM 18409</strain>
    </source>
</reference>
<feature type="domain" description="DUF6286" evidence="3">
    <location>
        <begin position="101"/>
        <end position="207"/>
    </location>
</feature>
<comment type="caution">
    <text evidence="4">The sequence shown here is derived from an EMBL/GenBank/DDBJ whole genome shotgun (WGS) entry which is preliminary data.</text>
</comment>
<evidence type="ECO:0000256" key="2">
    <source>
        <dbReference type="SAM" id="Phobius"/>
    </source>
</evidence>
<name>A0ABP9J987_9ACTN</name>
<evidence type="ECO:0000256" key="1">
    <source>
        <dbReference type="SAM" id="MobiDB-lite"/>
    </source>
</evidence>